<dbReference type="Gene3D" id="3.40.190.10">
    <property type="entry name" value="Periplasmic binding protein-like II"/>
    <property type="match status" value="2"/>
</dbReference>
<evidence type="ECO:0000313" key="6">
    <source>
        <dbReference type="EMBL" id="SLN24002.1"/>
    </source>
</evidence>
<dbReference type="SUPFAM" id="SSF53850">
    <property type="entry name" value="Periplasmic binding protein-like II"/>
    <property type="match status" value="1"/>
</dbReference>
<dbReference type="InterPro" id="IPR036388">
    <property type="entry name" value="WH-like_DNA-bd_sf"/>
</dbReference>
<keyword evidence="3" id="KW-0238">DNA-binding</keyword>
<evidence type="ECO:0000313" key="7">
    <source>
        <dbReference type="Proteomes" id="UP000193870"/>
    </source>
</evidence>
<dbReference type="PRINTS" id="PR00039">
    <property type="entry name" value="HTHLYSR"/>
</dbReference>
<keyword evidence="4" id="KW-0804">Transcription</keyword>
<sequence>MTIHPGVKLRHLRIFLAIAEAGSISAAARALGIAQPSVSKALADLEAMVGARLLERAGRGVALTTRGDTFRRHAAQALKSLDAGSEAVRGAAPGRVSVGVLPTVAGGFFPDVALPFLKQHPDMRLSITTGSHLHLLGELRAGRIDMMLGRMPDTAEMPGLRFHWLYDEEIVLVARPDHPLRERPAEEALRRAPLILPPESAIIRRAVEDYLTAIHVTQPEVSVQTVSLAPALRFLEGSEMLWFISRGVVERELQRRTLVSWPLDAPFLAGAVGMTTRANERHSPGLRLLHDALSAAAPPRPGQAVSDREAR</sequence>
<dbReference type="GO" id="GO:0005829">
    <property type="term" value="C:cytosol"/>
    <property type="evidence" value="ECO:0007669"/>
    <property type="project" value="TreeGrafter"/>
</dbReference>
<dbReference type="AlphaFoldDB" id="A0A1Y5RRX5"/>
<dbReference type="InterPro" id="IPR036390">
    <property type="entry name" value="WH_DNA-bd_sf"/>
</dbReference>
<comment type="similarity">
    <text evidence="1">Belongs to the LysR transcriptional regulatory family.</text>
</comment>
<dbReference type="PROSITE" id="PS50931">
    <property type="entry name" value="HTH_LYSR"/>
    <property type="match status" value="1"/>
</dbReference>
<dbReference type="RefSeq" id="WP_085852881.1">
    <property type="nucleotide sequence ID" value="NZ_FOPF01000002.1"/>
</dbReference>
<proteinExistence type="inferred from homology"/>
<dbReference type="GO" id="GO:0003700">
    <property type="term" value="F:DNA-binding transcription factor activity"/>
    <property type="evidence" value="ECO:0007669"/>
    <property type="project" value="InterPro"/>
</dbReference>
<dbReference type="STRING" id="315423.SAMN04488020_102445"/>
<dbReference type="InterPro" id="IPR005119">
    <property type="entry name" value="LysR_subst-bd"/>
</dbReference>
<dbReference type="FunFam" id="1.10.10.10:FF:000001">
    <property type="entry name" value="LysR family transcriptional regulator"/>
    <property type="match status" value="1"/>
</dbReference>
<gene>
    <name evidence="6" type="primary">gbpR_2</name>
    <name evidence="6" type="ORF">PAM7066_00836</name>
</gene>
<dbReference type="EMBL" id="FWFV01000002">
    <property type="protein sequence ID" value="SLN24002.1"/>
    <property type="molecule type" value="Genomic_DNA"/>
</dbReference>
<organism evidence="6 7">
    <name type="scientific">Palleronia marisminoris</name>
    <dbReference type="NCBI Taxonomy" id="315423"/>
    <lineage>
        <taxon>Bacteria</taxon>
        <taxon>Pseudomonadati</taxon>
        <taxon>Pseudomonadota</taxon>
        <taxon>Alphaproteobacteria</taxon>
        <taxon>Rhodobacterales</taxon>
        <taxon>Roseobacteraceae</taxon>
        <taxon>Palleronia</taxon>
    </lineage>
</organism>
<evidence type="ECO:0000256" key="2">
    <source>
        <dbReference type="ARBA" id="ARBA00023015"/>
    </source>
</evidence>
<keyword evidence="2" id="KW-0805">Transcription regulation</keyword>
<dbReference type="OrthoDB" id="9803030at2"/>
<dbReference type="GO" id="GO:0003677">
    <property type="term" value="F:DNA binding"/>
    <property type="evidence" value="ECO:0007669"/>
    <property type="project" value="UniProtKB-KW"/>
</dbReference>
<evidence type="ECO:0000256" key="1">
    <source>
        <dbReference type="ARBA" id="ARBA00009437"/>
    </source>
</evidence>
<dbReference type="Proteomes" id="UP000193870">
    <property type="component" value="Unassembled WGS sequence"/>
</dbReference>
<reference evidence="6 7" key="1">
    <citation type="submission" date="2017-03" db="EMBL/GenBank/DDBJ databases">
        <authorList>
            <person name="Afonso C.L."/>
            <person name="Miller P.J."/>
            <person name="Scott M.A."/>
            <person name="Spackman E."/>
            <person name="Goraichik I."/>
            <person name="Dimitrov K.M."/>
            <person name="Suarez D.L."/>
            <person name="Swayne D.E."/>
        </authorList>
    </citation>
    <scope>NUCLEOTIDE SEQUENCE [LARGE SCALE GENOMIC DNA]</scope>
    <source>
        <strain evidence="6 7">CECT 7066</strain>
    </source>
</reference>
<dbReference type="Gene3D" id="1.10.10.10">
    <property type="entry name" value="Winged helix-like DNA-binding domain superfamily/Winged helix DNA-binding domain"/>
    <property type="match status" value="1"/>
</dbReference>
<name>A0A1Y5RRX5_9RHOB</name>
<keyword evidence="7" id="KW-1185">Reference proteome</keyword>
<dbReference type="SUPFAM" id="SSF46785">
    <property type="entry name" value="Winged helix' DNA-binding domain"/>
    <property type="match status" value="1"/>
</dbReference>
<dbReference type="PANTHER" id="PTHR30419">
    <property type="entry name" value="HTH-TYPE TRANSCRIPTIONAL REGULATOR YBHD"/>
    <property type="match status" value="1"/>
</dbReference>
<dbReference type="InterPro" id="IPR050950">
    <property type="entry name" value="HTH-type_LysR_regulators"/>
</dbReference>
<protein>
    <submittedName>
        <fullName evidence="6">HTH-type transcriptional regulator GbpR</fullName>
    </submittedName>
</protein>
<dbReference type="PANTHER" id="PTHR30419:SF8">
    <property type="entry name" value="NITROGEN ASSIMILATION TRANSCRIPTIONAL ACTIVATOR-RELATED"/>
    <property type="match status" value="1"/>
</dbReference>
<dbReference type="Pfam" id="PF03466">
    <property type="entry name" value="LysR_substrate"/>
    <property type="match status" value="1"/>
</dbReference>
<feature type="domain" description="HTH lysR-type" evidence="5">
    <location>
        <begin position="7"/>
        <end position="64"/>
    </location>
</feature>
<accession>A0A1Y5RRX5</accession>
<evidence type="ECO:0000259" key="5">
    <source>
        <dbReference type="PROSITE" id="PS50931"/>
    </source>
</evidence>
<dbReference type="Pfam" id="PF00126">
    <property type="entry name" value="HTH_1"/>
    <property type="match status" value="1"/>
</dbReference>
<evidence type="ECO:0000256" key="4">
    <source>
        <dbReference type="ARBA" id="ARBA00023163"/>
    </source>
</evidence>
<dbReference type="InterPro" id="IPR000847">
    <property type="entry name" value="LysR_HTH_N"/>
</dbReference>
<evidence type="ECO:0000256" key="3">
    <source>
        <dbReference type="ARBA" id="ARBA00023125"/>
    </source>
</evidence>